<evidence type="ECO:0000313" key="2">
    <source>
        <dbReference type="Proteomes" id="UP000215181"/>
    </source>
</evidence>
<dbReference type="PROSITE" id="PS51257">
    <property type="entry name" value="PROKAR_LIPOPROTEIN"/>
    <property type="match status" value="1"/>
</dbReference>
<dbReference type="Proteomes" id="UP000215181">
    <property type="component" value="Unassembled WGS sequence"/>
</dbReference>
<organism evidence="1 2">
    <name type="scientific">Thauera propionica</name>
    <dbReference type="NCBI Taxonomy" id="2019431"/>
    <lineage>
        <taxon>Bacteria</taxon>
        <taxon>Pseudomonadati</taxon>
        <taxon>Pseudomonadota</taxon>
        <taxon>Betaproteobacteria</taxon>
        <taxon>Rhodocyclales</taxon>
        <taxon>Zoogloeaceae</taxon>
        <taxon>Thauera</taxon>
    </lineage>
</organism>
<accession>A0A235F2J6</accession>
<proteinExistence type="predicted"/>
<dbReference type="AlphaFoldDB" id="A0A235F2J6"/>
<dbReference type="RefSeq" id="WP_094267318.1">
    <property type="nucleotide sequence ID" value="NZ_NOIH01000003.1"/>
</dbReference>
<keyword evidence="2" id="KW-1185">Reference proteome</keyword>
<dbReference type="EMBL" id="NOIH01000003">
    <property type="protein sequence ID" value="OYD55496.1"/>
    <property type="molecule type" value="Genomic_DNA"/>
</dbReference>
<reference evidence="1 2" key="1">
    <citation type="submission" date="2017-07" db="EMBL/GenBank/DDBJ databases">
        <title>Thauera sp. KNDSS-Mac4 genome sequence and assembly.</title>
        <authorList>
            <person name="Mayilraj S."/>
        </authorList>
    </citation>
    <scope>NUCLEOTIDE SEQUENCE [LARGE SCALE GENOMIC DNA]</scope>
    <source>
        <strain evidence="1 2">KNDSS-Mac4</strain>
    </source>
</reference>
<name>A0A235F2J6_9RHOO</name>
<comment type="caution">
    <text evidence="1">The sequence shown here is derived from an EMBL/GenBank/DDBJ whole genome shotgun (WGS) entry which is preliminary data.</text>
</comment>
<gene>
    <name evidence="1" type="ORF">CGK74_04755</name>
</gene>
<protein>
    <recommendedName>
        <fullName evidence="3">Lipoprotein</fullName>
    </recommendedName>
</protein>
<evidence type="ECO:0008006" key="3">
    <source>
        <dbReference type="Google" id="ProtNLM"/>
    </source>
</evidence>
<sequence length="161" mass="16769">MKAPILVAMTVLATLLSGCGKDEQTYKTADGQVTVKQDGKAVTFEATGPDGARITAAAGDEGVAIPAGFPKDVPILDGAKPTAAMTQGAQMMVHLQVPVGLADAAKFYTDALKGQGWDIESTMTMNEMAMLTARKDTRECSVAVLKEGDAVLVQLVVSPQE</sequence>
<evidence type="ECO:0000313" key="1">
    <source>
        <dbReference type="EMBL" id="OYD55496.1"/>
    </source>
</evidence>